<dbReference type="EMBL" id="KZ990430">
    <property type="protein sequence ID" value="RKP24129.1"/>
    <property type="molecule type" value="Genomic_DNA"/>
</dbReference>
<name>A0A4V1J180_9FUNG</name>
<dbReference type="AlphaFoldDB" id="A0A4V1J180"/>
<dbReference type="OrthoDB" id="2797145at2759"/>
<protein>
    <submittedName>
        <fullName evidence="2">Uncharacterized protein</fullName>
    </submittedName>
</protein>
<reference evidence="3" key="1">
    <citation type="journal article" date="2018" name="Nat. Microbiol.">
        <title>Leveraging single-cell genomics to expand the fungal tree of life.</title>
        <authorList>
            <person name="Ahrendt S.R."/>
            <person name="Quandt C.A."/>
            <person name="Ciobanu D."/>
            <person name="Clum A."/>
            <person name="Salamov A."/>
            <person name="Andreopoulos B."/>
            <person name="Cheng J.F."/>
            <person name="Woyke T."/>
            <person name="Pelin A."/>
            <person name="Henrissat B."/>
            <person name="Reynolds N.K."/>
            <person name="Benny G.L."/>
            <person name="Smith M.E."/>
            <person name="James T.Y."/>
            <person name="Grigoriev I.V."/>
        </authorList>
    </citation>
    <scope>NUCLEOTIDE SEQUENCE [LARGE SCALE GENOMIC DNA]</scope>
    <source>
        <strain evidence="3">Benny S71-1</strain>
    </source>
</reference>
<evidence type="ECO:0000313" key="3">
    <source>
        <dbReference type="Proteomes" id="UP000278143"/>
    </source>
</evidence>
<evidence type="ECO:0000256" key="1">
    <source>
        <dbReference type="SAM" id="MobiDB-lite"/>
    </source>
</evidence>
<gene>
    <name evidence="2" type="ORF">SYNPS1DRAFT_33272</name>
</gene>
<organism evidence="2 3">
    <name type="scientific">Syncephalis pseudoplumigaleata</name>
    <dbReference type="NCBI Taxonomy" id="1712513"/>
    <lineage>
        <taxon>Eukaryota</taxon>
        <taxon>Fungi</taxon>
        <taxon>Fungi incertae sedis</taxon>
        <taxon>Zoopagomycota</taxon>
        <taxon>Zoopagomycotina</taxon>
        <taxon>Zoopagomycetes</taxon>
        <taxon>Zoopagales</taxon>
        <taxon>Piptocephalidaceae</taxon>
        <taxon>Syncephalis</taxon>
    </lineage>
</organism>
<sequence>MGLTTSVWNCGWRKALLIFLRKSMRTLTCISGMRLSPSGCRAPASMRTNVVLPVPFSPSMTRISESVNSPPSILRWKSPSSVAIRLISSGLSATSPMRKESDSSRKRRFSVGTLPSRKMLMPSAPRALGMP</sequence>
<evidence type="ECO:0000313" key="2">
    <source>
        <dbReference type="EMBL" id="RKP24129.1"/>
    </source>
</evidence>
<proteinExistence type="predicted"/>
<accession>A0A4V1J180</accession>
<feature type="region of interest" description="Disordered" evidence="1">
    <location>
        <begin position="92"/>
        <end position="114"/>
    </location>
</feature>
<keyword evidence="3" id="KW-1185">Reference proteome</keyword>
<dbReference type="Proteomes" id="UP000278143">
    <property type="component" value="Unassembled WGS sequence"/>
</dbReference>